<dbReference type="GO" id="GO:0009279">
    <property type="term" value="C:cell outer membrane"/>
    <property type="evidence" value="ECO:0007669"/>
    <property type="project" value="UniProtKB-SubCell"/>
</dbReference>
<dbReference type="InterPro" id="IPR012944">
    <property type="entry name" value="SusD_RagB_dom"/>
</dbReference>
<evidence type="ECO:0000256" key="1">
    <source>
        <dbReference type="ARBA" id="ARBA00004442"/>
    </source>
</evidence>
<comment type="subcellular location">
    <subcellularLocation>
        <location evidence="1">Cell outer membrane</location>
    </subcellularLocation>
</comment>
<sequence>MKINRKTGILVSILIAVSVGACDDILTVSDPQAYTSEDLDFALPAIANGVEGTVHEVFDNFVIYQALLADVYQHTGTWSGYDETDHGRFQYGTSPLDGTHNSWLRSRWFANDAADRITRVMEGAAATDPMIAQVKMSEALADLMIGMTFCESPLVASGPVATDMANLEQAVVNFGEAISAAKAANNSEYEYASIAGLAEAHLLLGNYASAAAEAAKIPAGFSYDAVYNEEDYNAIVLLGTKGFNEAAGLMYKWWPKIDQTTTQSSYMRDPLTDEYDPRMPVYFDGEIATDNETPHYSQYKYTLENADVPFLHSDGMRLIEAEAKYRTGDYAGMTTILNALRAAVGMSAFATPTDDATAQSYLLNERFAEHFMEGRRRNDLHRFGLMKSVFAALNGGAGDSERPASGRPTKFSMTDTEPTYNANINNDLTQRCLPKT</sequence>
<evidence type="ECO:0000256" key="3">
    <source>
        <dbReference type="ARBA" id="ARBA00023136"/>
    </source>
</evidence>
<dbReference type="EMBL" id="UINC01000911">
    <property type="protein sequence ID" value="SUZ63221.1"/>
    <property type="molecule type" value="Genomic_DNA"/>
</dbReference>
<evidence type="ECO:0000256" key="2">
    <source>
        <dbReference type="ARBA" id="ARBA00022729"/>
    </source>
</evidence>
<evidence type="ECO:0000259" key="6">
    <source>
        <dbReference type="Pfam" id="PF07980"/>
    </source>
</evidence>
<dbReference type="AlphaFoldDB" id="A0A381P8G8"/>
<dbReference type="InterPro" id="IPR011990">
    <property type="entry name" value="TPR-like_helical_dom_sf"/>
</dbReference>
<proteinExistence type="predicted"/>
<accession>A0A381P8G8</accession>
<keyword evidence="2" id="KW-0732">Signal</keyword>
<reference evidence="7" key="1">
    <citation type="submission" date="2018-05" db="EMBL/GenBank/DDBJ databases">
        <authorList>
            <person name="Lanie J.A."/>
            <person name="Ng W.-L."/>
            <person name="Kazmierczak K.M."/>
            <person name="Andrzejewski T.M."/>
            <person name="Davidsen T.M."/>
            <person name="Wayne K.J."/>
            <person name="Tettelin H."/>
            <person name="Glass J.I."/>
            <person name="Rusch D."/>
            <person name="Podicherti R."/>
            <person name="Tsui H.-C.T."/>
            <person name="Winkler M.E."/>
        </authorList>
    </citation>
    <scope>NUCLEOTIDE SEQUENCE</scope>
</reference>
<dbReference type="PROSITE" id="PS51257">
    <property type="entry name" value="PROKAR_LIPOPROTEIN"/>
    <property type="match status" value="1"/>
</dbReference>
<evidence type="ECO:0000256" key="4">
    <source>
        <dbReference type="ARBA" id="ARBA00023237"/>
    </source>
</evidence>
<dbReference type="Pfam" id="PF07980">
    <property type="entry name" value="SusD_RagB"/>
    <property type="match status" value="1"/>
</dbReference>
<feature type="region of interest" description="Disordered" evidence="5">
    <location>
        <begin position="396"/>
        <end position="423"/>
    </location>
</feature>
<feature type="domain" description="RagB/SusD" evidence="6">
    <location>
        <begin position="318"/>
        <end position="405"/>
    </location>
</feature>
<feature type="compositionally biased region" description="Polar residues" evidence="5">
    <location>
        <begin position="411"/>
        <end position="423"/>
    </location>
</feature>
<organism evidence="7">
    <name type="scientific">marine metagenome</name>
    <dbReference type="NCBI Taxonomy" id="408172"/>
    <lineage>
        <taxon>unclassified sequences</taxon>
        <taxon>metagenomes</taxon>
        <taxon>ecological metagenomes</taxon>
    </lineage>
</organism>
<dbReference type="SUPFAM" id="SSF48452">
    <property type="entry name" value="TPR-like"/>
    <property type="match status" value="1"/>
</dbReference>
<protein>
    <recommendedName>
        <fullName evidence="6">RagB/SusD domain-containing protein</fullName>
    </recommendedName>
</protein>
<keyword evidence="3" id="KW-0472">Membrane</keyword>
<evidence type="ECO:0000313" key="7">
    <source>
        <dbReference type="EMBL" id="SUZ63221.1"/>
    </source>
</evidence>
<name>A0A381P8G8_9ZZZZ</name>
<gene>
    <name evidence="7" type="ORF">METZ01_LOCUS16075</name>
</gene>
<evidence type="ECO:0000256" key="5">
    <source>
        <dbReference type="SAM" id="MobiDB-lite"/>
    </source>
</evidence>
<keyword evidence="4" id="KW-0998">Cell outer membrane</keyword>
<dbReference type="Gene3D" id="1.25.40.390">
    <property type="match status" value="1"/>
</dbReference>